<evidence type="ECO:0000313" key="2">
    <source>
        <dbReference type="EMBL" id="VFT85268.1"/>
    </source>
</evidence>
<dbReference type="EMBL" id="VJMH01005102">
    <property type="protein sequence ID" value="KAF0701085.1"/>
    <property type="molecule type" value="Genomic_DNA"/>
</dbReference>
<gene>
    <name evidence="2" type="primary">Aste57867_8382</name>
    <name evidence="1" type="ORF">As57867_008350</name>
    <name evidence="2" type="ORF">ASTE57867_8382</name>
</gene>
<protein>
    <submittedName>
        <fullName evidence="2">Aste57867_8382 protein</fullName>
    </submittedName>
</protein>
<accession>A0A485KK39</accession>
<evidence type="ECO:0000313" key="3">
    <source>
        <dbReference type="Proteomes" id="UP000332933"/>
    </source>
</evidence>
<evidence type="ECO:0000313" key="1">
    <source>
        <dbReference type="EMBL" id="KAF0701085.1"/>
    </source>
</evidence>
<name>A0A485KK39_9STRA</name>
<dbReference type="Proteomes" id="UP000332933">
    <property type="component" value="Unassembled WGS sequence"/>
</dbReference>
<dbReference type="EMBL" id="CAADRA010005123">
    <property type="protein sequence ID" value="VFT85268.1"/>
    <property type="molecule type" value="Genomic_DNA"/>
</dbReference>
<proteinExistence type="predicted"/>
<reference evidence="2 3" key="1">
    <citation type="submission" date="2019-03" db="EMBL/GenBank/DDBJ databases">
        <authorList>
            <person name="Gaulin E."/>
            <person name="Dumas B."/>
        </authorList>
    </citation>
    <scope>NUCLEOTIDE SEQUENCE [LARGE SCALE GENOMIC DNA]</scope>
    <source>
        <strain evidence="2">CBS 568.67</strain>
    </source>
</reference>
<dbReference type="AlphaFoldDB" id="A0A485KK39"/>
<sequence>MWRPTILDAVMFPCVQHLQHAAGLNESVLFETQFTHQVDPCMAEDRAEGEAVEGEDAALFRHHNPLDFLHPCHHRLGLPCRRGHARGHFKDPTHVMGFRWHEVLSLDQARAAARLHPRDLGAEFLKRVIQRQGQRFACRKRIIVIIVPDRKRVVVEPTARVNILSECTLNVNQDFSGNRPTPIFVLGQGH</sequence>
<organism evidence="2 3">
    <name type="scientific">Aphanomyces stellatus</name>
    <dbReference type="NCBI Taxonomy" id="120398"/>
    <lineage>
        <taxon>Eukaryota</taxon>
        <taxon>Sar</taxon>
        <taxon>Stramenopiles</taxon>
        <taxon>Oomycota</taxon>
        <taxon>Saprolegniomycetes</taxon>
        <taxon>Saprolegniales</taxon>
        <taxon>Verrucalvaceae</taxon>
        <taxon>Aphanomyces</taxon>
    </lineage>
</organism>
<reference evidence="1" key="2">
    <citation type="submission" date="2019-06" db="EMBL/GenBank/DDBJ databases">
        <title>Genomics analysis of Aphanomyces spp. identifies a new class of oomycete effector associated with host adaptation.</title>
        <authorList>
            <person name="Gaulin E."/>
        </authorList>
    </citation>
    <scope>NUCLEOTIDE SEQUENCE</scope>
    <source>
        <strain evidence="1">CBS 578.67</strain>
    </source>
</reference>
<keyword evidence="3" id="KW-1185">Reference proteome</keyword>